<evidence type="ECO:0000256" key="3">
    <source>
        <dbReference type="SAM" id="SignalP"/>
    </source>
</evidence>
<keyword evidence="1 3" id="KW-0732">Signal</keyword>
<feature type="signal peptide" evidence="3">
    <location>
        <begin position="1"/>
        <end position="20"/>
    </location>
</feature>
<evidence type="ECO:0000256" key="2">
    <source>
        <dbReference type="SAM" id="MobiDB-lite"/>
    </source>
</evidence>
<dbReference type="Proteomes" id="UP000772434">
    <property type="component" value="Unassembled WGS sequence"/>
</dbReference>
<protein>
    <submittedName>
        <fullName evidence="4">RlpA-like double-psi beta-barrel-protein domain-containing protein-containing protein</fullName>
    </submittedName>
</protein>
<gene>
    <name evidence="4" type="ORF">BDP27DRAFT_1315740</name>
</gene>
<proteinExistence type="predicted"/>
<dbReference type="Gene3D" id="2.40.40.10">
    <property type="entry name" value="RlpA-like domain"/>
    <property type="match status" value="1"/>
</dbReference>
<name>A0A9P5Q7T8_9AGAR</name>
<dbReference type="PANTHER" id="PTHR31836:SF24">
    <property type="entry name" value="RLPA-LIKE PROTEIN DOUBLE-PSI BETA-BARREL DOMAIN-CONTAINING PROTEIN"/>
    <property type="match status" value="1"/>
</dbReference>
<dbReference type="SUPFAM" id="SSF50685">
    <property type="entry name" value="Barwin-like endoglucanases"/>
    <property type="match status" value="1"/>
</dbReference>
<feature type="region of interest" description="Disordered" evidence="2">
    <location>
        <begin position="94"/>
        <end position="198"/>
    </location>
</feature>
<dbReference type="InterPro" id="IPR051477">
    <property type="entry name" value="Expansin_CellWall"/>
</dbReference>
<dbReference type="AlphaFoldDB" id="A0A9P5Q7T8"/>
<evidence type="ECO:0000313" key="5">
    <source>
        <dbReference type="Proteomes" id="UP000772434"/>
    </source>
</evidence>
<organism evidence="4 5">
    <name type="scientific">Rhodocollybia butyracea</name>
    <dbReference type="NCBI Taxonomy" id="206335"/>
    <lineage>
        <taxon>Eukaryota</taxon>
        <taxon>Fungi</taxon>
        <taxon>Dikarya</taxon>
        <taxon>Basidiomycota</taxon>
        <taxon>Agaricomycotina</taxon>
        <taxon>Agaricomycetes</taxon>
        <taxon>Agaricomycetidae</taxon>
        <taxon>Agaricales</taxon>
        <taxon>Marasmiineae</taxon>
        <taxon>Omphalotaceae</taxon>
        <taxon>Rhodocollybia</taxon>
    </lineage>
</organism>
<reference evidence="4" key="1">
    <citation type="submission" date="2020-11" db="EMBL/GenBank/DDBJ databases">
        <authorList>
            <consortium name="DOE Joint Genome Institute"/>
            <person name="Ahrendt S."/>
            <person name="Riley R."/>
            <person name="Andreopoulos W."/>
            <person name="Labutti K."/>
            <person name="Pangilinan J."/>
            <person name="Ruiz-Duenas F.J."/>
            <person name="Barrasa J.M."/>
            <person name="Sanchez-Garcia M."/>
            <person name="Camarero S."/>
            <person name="Miyauchi S."/>
            <person name="Serrano A."/>
            <person name="Linde D."/>
            <person name="Babiker R."/>
            <person name="Drula E."/>
            <person name="Ayuso-Fernandez I."/>
            <person name="Pacheco R."/>
            <person name="Padilla G."/>
            <person name="Ferreira P."/>
            <person name="Barriuso J."/>
            <person name="Kellner H."/>
            <person name="Castanera R."/>
            <person name="Alfaro M."/>
            <person name="Ramirez L."/>
            <person name="Pisabarro A.G."/>
            <person name="Kuo A."/>
            <person name="Tritt A."/>
            <person name="Lipzen A."/>
            <person name="He G."/>
            <person name="Yan M."/>
            <person name="Ng V."/>
            <person name="Cullen D."/>
            <person name="Martin F."/>
            <person name="Rosso M.-N."/>
            <person name="Henrissat B."/>
            <person name="Hibbett D."/>
            <person name="Martinez A.T."/>
            <person name="Grigoriev I.V."/>
        </authorList>
    </citation>
    <scope>NUCLEOTIDE SEQUENCE</scope>
    <source>
        <strain evidence="4">AH 40177</strain>
    </source>
</reference>
<feature type="compositionally biased region" description="Low complexity" evidence="2">
    <location>
        <begin position="119"/>
        <end position="192"/>
    </location>
</feature>
<dbReference type="CDD" id="cd22191">
    <property type="entry name" value="DPBB_RlpA_EXP_N-like"/>
    <property type="match status" value="1"/>
</dbReference>
<comment type="caution">
    <text evidence="4">The sequence shown here is derived from an EMBL/GenBank/DDBJ whole genome shotgun (WGS) entry which is preliminary data.</text>
</comment>
<feature type="chain" id="PRO_5040338644" evidence="3">
    <location>
        <begin position="21"/>
        <end position="297"/>
    </location>
</feature>
<dbReference type="OrthoDB" id="623670at2759"/>
<dbReference type="InterPro" id="IPR036908">
    <property type="entry name" value="RlpA-like_sf"/>
</dbReference>
<feature type="non-terminal residue" evidence="4">
    <location>
        <position position="1"/>
    </location>
</feature>
<evidence type="ECO:0000256" key="1">
    <source>
        <dbReference type="ARBA" id="ARBA00022729"/>
    </source>
</evidence>
<accession>A0A9P5Q7T8</accession>
<sequence length="297" mass="30630">MYAISIVTVAVALLSSVATGFVVAPRDTPSTYATGYLEDYSQYHTRYIALGCSHKHHSNFFKTCCHPMLANETLAEARPSYCVPSSAASASALLVEPTSTVTTPVDPDDDGENHCNAKPATSSSAPTSSDAASVSPTPSPSDSSTEAAPTTSSFVPVNVAPSPSVSSSHKKTASSTEEAPTPTSSAAQAAPTGDSSSQSFTGGVGTFFYQNGVAGACGNVNPDSALIVALQTTRYDNGANCGKTVSITAQGKTIQATVADECPTCDNENCLDMSLGLFQEFESDLNVGQFDITWSFA</sequence>
<dbReference type="PANTHER" id="PTHR31836">
    <property type="match status" value="1"/>
</dbReference>
<feature type="compositionally biased region" description="Low complexity" evidence="2">
    <location>
        <begin position="94"/>
        <end position="105"/>
    </location>
</feature>
<keyword evidence="5" id="KW-1185">Reference proteome</keyword>
<evidence type="ECO:0000313" key="4">
    <source>
        <dbReference type="EMBL" id="KAF9075235.1"/>
    </source>
</evidence>
<dbReference type="EMBL" id="JADNRY010000010">
    <property type="protein sequence ID" value="KAF9075235.1"/>
    <property type="molecule type" value="Genomic_DNA"/>
</dbReference>